<dbReference type="PANTHER" id="PTHR24637">
    <property type="entry name" value="COLLAGEN"/>
    <property type="match status" value="1"/>
</dbReference>
<dbReference type="AlphaFoldDB" id="A0A3P7JFQ3"/>
<feature type="transmembrane region" description="Helical" evidence="3">
    <location>
        <begin position="12"/>
        <end position="32"/>
    </location>
</feature>
<keyword evidence="1" id="KW-0677">Repeat</keyword>
<feature type="region of interest" description="Disordered" evidence="2">
    <location>
        <begin position="148"/>
        <end position="336"/>
    </location>
</feature>
<feature type="compositionally biased region" description="Low complexity" evidence="2">
    <location>
        <begin position="202"/>
        <end position="213"/>
    </location>
</feature>
<protein>
    <recommendedName>
        <fullName evidence="6">Nematode cuticle collagen N-terminal domain-containing protein</fullName>
    </recommendedName>
</protein>
<evidence type="ECO:0008006" key="6">
    <source>
        <dbReference type="Google" id="ProtNLM"/>
    </source>
</evidence>
<dbReference type="Proteomes" id="UP000270094">
    <property type="component" value="Unassembled WGS sequence"/>
</dbReference>
<evidence type="ECO:0000313" key="4">
    <source>
        <dbReference type="EMBL" id="VDM76994.1"/>
    </source>
</evidence>
<gene>
    <name evidence="4" type="ORF">SVUK_LOCUS11992</name>
</gene>
<keyword evidence="5" id="KW-1185">Reference proteome</keyword>
<evidence type="ECO:0000256" key="2">
    <source>
        <dbReference type="SAM" id="MobiDB-lite"/>
    </source>
</evidence>
<keyword evidence="3" id="KW-0472">Membrane</keyword>
<keyword evidence="3" id="KW-1133">Transmembrane helix</keyword>
<organism evidence="4 5">
    <name type="scientific">Strongylus vulgaris</name>
    <name type="common">Blood worm</name>
    <dbReference type="NCBI Taxonomy" id="40348"/>
    <lineage>
        <taxon>Eukaryota</taxon>
        <taxon>Metazoa</taxon>
        <taxon>Ecdysozoa</taxon>
        <taxon>Nematoda</taxon>
        <taxon>Chromadorea</taxon>
        <taxon>Rhabditida</taxon>
        <taxon>Rhabditina</taxon>
        <taxon>Rhabditomorpha</taxon>
        <taxon>Strongyloidea</taxon>
        <taxon>Strongylidae</taxon>
        <taxon>Strongylus</taxon>
    </lineage>
</organism>
<sequence length="336" mass="35497">MSSAQDDPATKFASRIATVTSLLVIITCSLLYTATIVGIETSASQYEDMLRAFEETHQTTYNDLKSLEVERIRRDAYYTQPRKSMLEYGVDGGGYVRPHRRRPSTYEPRICGRLKIIHVRFLKRKMTRTKRKFKPLFTSPLTDCTVIQCPRGPRGPPGVNGIPAEDGIPGEPGRPGIDGIYLGEEMVCSPCPQGPRGEDGPQGEPGEQGKPGIPGVPGQDGNNEPGPVGPPGNRGQTGRPGKKGIPGESGQDAVQLIGLPGPKGERGPPGFAGSRGDPGANGIPAPPGPEGPPGSIGDVGDPGEYGLRGPAGRRGPPGEDGGYCQCPPRDETSTSR</sequence>
<dbReference type="PANTHER" id="PTHR24637:SF380">
    <property type="entry name" value="COL_CUTICLE_N DOMAIN-CONTAINING PROTEIN"/>
    <property type="match status" value="1"/>
</dbReference>
<evidence type="ECO:0000313" key="5">
    <source>
        <dbReference type="Proteomes" id="UP000270094"/>
    </source>
</evidence>
<proteinExistence type="predicted"/>
<name>A0A3P7JFQ3_STRVU</name>
<keyword evidence="3" id="KW-0812">Transmembrane</keyword>
<dbReference type="EMBL" id="UYYB01098185">
    <property type="protein sequence ID" value="VDM76994.1"/>
    <property type="molecule type" value="Genomic_DNA"/>
</dbReference>
<evidence type="ECO:0000256" key="1">
    <source>
        <dbReference type="ARBA" id="ARBA00022737"/>
    </source>
</evidence>
<dbReference type="OrthoDB" id="5983381at2759"/>
<evidence type="ECO:0000256" key="3">
    <source>
        <dbReference type="SAM" id="Phobius"/>
    </source>
</evidence>
<accession>A0A3P7JFQ3</accession>
<reference evidence="4 5" key="1">
    <citation type="submission" date="2018-11" db="EMBL/GenBank/DDBJ databases">
        <authorList>
            <consortium name="Pathogen Informatics"/>
        </authorList>
    </citation>
    <scope>NUCLEOTIDE SEQUENCE [LARGE SCALE GENOMIC DNA]</scope>
</reference>